<reference evidence="8 9" key="1">
    <citation type="journal article" date="2012" name="Int. J. Syst. Evol. Microbiol.">
        <title>Vibrio caribbeanicus sp. nov., isolated from the marine sponge Scleritoderma cyanea.</title>
        <authorList>
            <person name="Hoffmann M."/>
            <person name="Monday S.R."/>
            <person name="Allard M.W."/>
            <person name="Strain E.A."/>
            <person name="Whittaker P."/>
            <person name="Naum M."/>
            <person name="McCarthy P.J."/>
            <person name="Lopez J.V."/>
            <person name="Fischer M."/>
            <person name="Brown E.W."/>
        </authorList>
    </citation>
    <scope>NUCLEOTIDE SEQUENCE [LARGE SCALE GENOMIC DNA]</scope>
    <source>
        <strain evidence="9">DSMZ 21326</strain>
    </source>
</reference>
<dbReference type="GO" id="GO:0003700">
    <property type="term" value="F:DNA-binding transcription factor activity"/>
    <property type="evidence" value="ECO:0007669"/>
    <property type="project" value="InterPro"/>
</dbReference>
<evidence type="ECO:0000256" key="6">
    <source>
        <dbReference type="ARBA" id="ARBA00023163"/>
    </source>
</evidence>
<dbReference type="InterPro" id="IPR002481">
    <property type="entry name" value="FUR"/>
</dbReference>
<evidence type="ECO:0000256" key="2">
    <source>
        <dbReference type="ARBA" id="ARBA00022491"/>
    </source>
</evidence>
<dbReference type="InterPro" id="IPR043135">
    <property type="entry name" value="Fur_C"/>
</dbReference>
<dbReference type="Gene3D" id="1.10.10.10">
    <property type="entry name" value="Winged helix-like DNA-binding domain superfamily/Winged helix DNA-binding domain"/>
    <property type="match status" value="1"/>
</dbReference>
<evidence type="ECO:0000256" key="4">
    <source>
        <dbReference type="ARBA" id="ARBA00023015"/>
    </source>
</evidence>
<dbReference type="Pfam" id="PF01475">
    <property type="entry name" value="FUR"/>
    <property type="match status" value="1"/>
</dbReference>
<dbReference type="EMBL" id="AEVT01000122">
    <property type="protein sequence ID" value="EGA67947.1"/>
    <property type="molecule type" value="Genomic_DNA"/>
</dbReference>
<evidence type="ECO:0000256" key="1">
    <source>
        <dbReference type="ARBA" id="ARBA00007957"/>
    </source>
</evidence>
<keyword evidence="2" id="KW-0678">Repressor</keyword>
<sequence>MSDIEGVIRHVEQLCRSKGKQLTPQRKLVLKALLHADKALSAYELVDYCKVHFSQDIQAMSVYRILDFLEGEHLAHKLKVSNNYIVCSHILCEHEHGVPQFLICSKCNKISEQTIAPALIKDLKANARELGFNVDNPQLEIHCICDECAQSSC</sequence>
<dbReference type="eggNOG" id="COG0735">
    <property type="taxonomic scope" value="Bacteria"/>
</dbReference>
<comment type="caution">
    <text evidence="8">The sequence shown here is derived from an EMBL/GenBank/DDBJ whole genome shotgun (WGS) entry which is preliminary data.</text>
</comment>
<dbReference type="InterPro" id="IPR036390">
    <property type="entry name" value="WH_DNA-bd_sf"/>
</dbReference>
<feature type="binding site" evidence="7">
    <location>
        <position position="145"/>
    </location>
    <ligand>
        <name>Zn(2+)</name>
        <dbReference type="ChEBI" id="CHEBI:29105"/>
    </ligand>
</feature>
<feature type="binding site" evidence="7">
    <location>
        <position position="104"/>
    </location>
    <ligand>
        <name>Zn(2+)</name>
        <dbReference type="ChEBI" id="CHEBI:29105"/>
    </ligand>
</feature>
<keyword evidence="4" id="KW-0805">Transcription regulation</keyword>
<evidence type="ECO:0000313" key="9">
    <source>
        <dbReference type="Proteomes" id="UP000006228"/>
    </source>
</evidence>
<evidence type="ECO:0000256" key="5">
    <source>
        <dbReference type="ARBA" id="ARBA00023125"/>
    </source>
</evidence>
<dbReference type="GO" id="GO:0000976">
    <property type="term" value="F:transcription cis-regulatory region binding"/>
    <property type="evidence" value="ECO:0007669"/>
    <property type="project" value="TreeGrafter"/>
</dbReference>
<dbReference type="OrthoDB" id="9801127at2"/>
<feature type="binding site" evidence="7">
    <location>
        <position position="107"/>
    </location>
    <ligand>
        <name>Zn(2+)</name>
        <dbReference type="ChEBI" id="CHEBI:29105"/>
    </ligand>
</feature>
<dbReference type="GO" id="GO:0045892">
    <property type="term" value="P:negative regulation of DNA-templated transcription"/>
    <property type="evidence" value="ECO:0007669"/>
    <property type="project" value="TreeGrafter"/>
</dbReference>
<organism evidence="8 9">
    <name type="scientific">Vibrio sinaloensis DSM 21326</name>
    <dbReference type="NCBI Taxonomy" id="945550"/>
    <lineage>
        <taxon>Bacteria</taxon>
        <taxon>Pseudomonadati</taxon>
        <taxon>Pseudomonadota</taxon>
        <taxon>Gammaproteobacteria</taxon>
        <taxon>Vibrionales</taxon>
        <taxon>Vibrionaceae</taxon>
        <taxon>Vibrio</taxon>
        <taxon>Vibrio oreintalis group</taxon>
    </lineage>
</organism>
<dbReference type="RefSeq" id="WP_008081588.1">
    <property type="nucleotide sequence ID" value="NZ_AEVT01000122.1"/>
</dbReference>
<accession>E8MDG1</accession>
<keyword evidence="3 7" id="KW-0862">Zinc</keyword>
<dbReference type="PANTHER" id="PTHR33202">
    <property type="entry name" value="ZINC UPTAKE REGULATION PROTEIN"/>
    <property type="match status" value="1"/>
</dbReference>
<dbReference type="GeneID" id="95571555"/>
<proteinExistence type="inferred from homology"/>
<evidence type="ECO:0008006" key="10">
    <source>
        <dbReference type="Google" id="ProtNLM"/>
    </source>
</evidence>
<dbReference type="GO" id="GO:0005829">
    <property type="term" value="C:cytosol"/>
    <property type="evidence" value="ECO:0007669"/>
    <property type="project" value="TreeGrafter"/>
</dbReference>
<evidence type="ECO:0000256" key="7">
    <source>
        <dbReference type="PIRSR" id="PIRSR602481-1"/>
    </source>
</evidence>
<dbReference type="Gene3D" id="3.30.1490.190">
    <property type="match status" value="1"/>
</dbReference>
<evidence type="ECO:0000313" key="8">
    <source>
        <dbReference type="EMBL" id="EGA67947.1"/>
    </source>
</evidence>
<feature type="binding site" evidence="7">
    <location>
        <position position="148"/>
    </location>
    <ligand>
        <name>Zn(2+)</name>
        <dbReference type="ChEBI" id="CHEBI:29105"/>
    </ligand>
</feature>
<keyword evidence="5" id="KW-0238">DNA-binding</keyword>
<name>E8MDG1_PHOS4</name>
<keyword evidence="7" id="KW-0479">Metal-binding</keyword>
<dbReference type="InterPro" id="IPR036388">
    <property type="entry name" value="WH-like_DNA-bd_sf"/>
</dbReference>
<dbReference type="GO" id="GO:1900376">
    <property type="term" value="P:regulation of secondary metabolite biosynthetic process"/>
    <property type="evidence" value="ECO:0007669"/>
    <property type="project" value="TreeGrafter"/>
</dbReference>
<dbReference type="PANTHER" id="PTHR33202:SF6">
    <property type="entry name" value="ZINC UPTAKE REGULATION PROTEIN"/>
    <property type="match status" value="1"/>
</dbReference>
<comment type="similarity">
    <text evidence="1">Belongs to the Fur family.</text>
</comment>
<dbReference type="GO" id="GO:0008270">
    <property type="term" value="F:zinc ion binding"/>
    <property type="evidence" value="ECO:0007669"/>
    <property type="project" value="TreeGrafter"/>
</dbReference>
<gene>
    <name evidence="8" type="ORF">VISI1226_08469</name>
</gene>
<dbReference type="AlphaFoldDB" id="E8MDG1"/>
<comment type="cofactor">
    <cofactor evidence="7">
        <name>Zn(2+)</name>
        <dbReference type="ChEBI" id="CHEBI:29105"/>
    </cofactor>
    <text evidence="7">Binds 1 zinc ion per subunit.</text>
</comment>
<evidence type="ECO:0000256" key="3">
    <source>
        <dbReference type="ARBA" id="ARBA00022833"/>
    </source>
</evidence>
<dbReference type="SUPFAM" id="SSF46785">
    <property type="entry name" value="Winged helix' DNA-binding domain"/>
    <property type="match status" value="1"/>
</dbReference>
<dbReference type="Proteomes" id="UP000006228">
    <property type="component" value="Unassembled WGS sequence"/>
</dbReference>
<keyword evidence="6" id="KW-0804">Transcription</keyword>
<protein>
    <recommendedName>
        <fullName evidence="10">Fe2+/Zn2+ uptake regulation protein</fullName>
    </recommendedName>
</protein>